<dbReference type="InterPro" id="IPR009057">
    <property type="entry name" value="Homeodomain-like_sf"/>
</dbReference>
<dbReference type="PANTHER" id="PTHR43280">
    <property type="entry name" value="ARAC-FAMILY TRANSCRIPTIONAL REGULATOR"/>
    <property type="match status" value="1"/>
</dbReference>
<evidence type="ECO:0000259" key="4">
    <source>
        <dbReference type="PROSITE" id="PS01124"/>
    </source>
</evidence>
<sequence>MVRIASTATVALYNLEGTARLLTRGRGALELEANSYQILRLQPESHRLELAEGRHVFLLLFLSPTIQSLVSHDSIVAPYAQPPAGTLCKTRLNQILSLYQPLLKGDIWRLKRQVLLLDLLFHTLDDAGIQYRLEDMDVYHNDYQTLNRVKSYIAENIDKKLSIAHLAKHFGVQPTQLRRGYYRVFHQHLCDYIRDLRLDKARRLLTQTGLPVHEIAWEVGYESAAGFSRVFSHYYQQPPMDIRK</sequence>
<keyword evidence="3" id="KW-0804">Transcription</keyword>
<keyword evidence="2" id="KW-0238">DNA-binding</keyword>
<dbReference type="EMBL" id="CP149822">
    <property type="protein sequence ID" value="WZN43110.1"/>
    <property type="molecule type" value="Genomic_DNA"/>
</dbReference>
<accession>A0ABZ2YTI5</accession>
<feature type="domain" description="HTH araC/xylS-type" evidence="4">
    <location>
        <begin position="147"/>
        <end position="244"/>
    </location>
</feature>
<dbReference type="PANTHER" id="PTHR43280:SF2">
    <property type="entry name" value="HTH-TYPE TRANSCRIPTIONAL REGULATOR EXSA"/>
    <property type="match status" value="1"/>
</dbReference>
<organism evidence="5 6">
    <name type="scientific">Chitinophaga pollutisoli</name>
    <dbReference type="NCBI Taxonomy" id="3133966"/>
    <lineage>
        <taxon>Bacteria</taxon>
        <taxon>Pseudomonadati</taxon>
        <taxon>Bacteroidota</taxon>
        <taxon>Chitinophagia</taxon>
        <taxon>Chitinophagales</taxon>
        <taxon>Chitinophagaceae</taxon>
        <taxon>Chitinophaga</taxon>
    </lineage>
</organism>
<keyword evidence="6" id="KW-1185">Reference proteome</keyword>
<evidence type="ECO:0000256" key="3">
    <source>
        <dbReference type="ARBA" id="ARBA00023163"/>
    </source>
</evidence>
<dbReference type="RefSeq" id="WP_341837931.1">
    <property type="nucleotide sequence ID" value="NZ_CP149822.1"/>
</dbReference>
<evidence type="ECO:0000256" key="1">
    <source>
        <dbReference type="ARBA" id="ARBA00023015"/>
    </source>
</evidence>
<dbReference type="Proteomes" id="UP001485459">
    <property type="component" value="Chromosome"/>
</dbReference>
<dbReference type="InterPro" id="IPR018062">
    <property type="entry name" value="HTH_AraC-typ_CS"/>
</dbReference>
<dbReference type="SMART" id="SM00342">
    <property type="entry name" value="HTH_ARAC"/>
    <property type="match status" value="1"/>
</dbReference>
<gene>
    <name evidence="5" type="ORF">WJU16_08700</name>
</gene>
<dbReference type="PROSITE" id="PS00041">
    <property type="entry name" value="HTH_ARAC_FAMILY_1"/>
    <property type="match status" value="1"/>
</dbReference>
<proteinExistence type="predicted"/>
<dbReference type="SUPFAM" id="SSF46689">
    <property type="entry name" value="Homeodomain-like"/>
    <property type="match status" value="2"/>
</dbReference>
<reference evidence="6" key="1">
    <citation type="submission" date="2024-03" db="EMBL/GenBank/DDBJ databases">
        <title>Chitinophaga horti sp. nov., isolated from garden soil.</title>
        <authorList>
            <person name="Lee D.S."/>
            <person name="Han D.M."/>
            <person name="Baek J.H."/>
            <person name="Choi D.G."/>
            <person name="Jeon J.H."/>
            <person name="Jeon C.O."/>
        </authorList>
    </citation>
    <scope>NUCLEOTIDE SEQUENCE [LARGE SCALE GENOMIC DNA]</scope>
    <source>
        <strain evidence="6">GPA1</strain>
    </source>
</reference>
<name>A0ABZ2YTI5_9BACT</name>
<protein>
    <submittedName>
        <fullName evidence="5">AraC family transcriptional regulator</fullName>
    </submittedName>
</protein>
<evidence type="ECO:0000313" key="5">
    <source>
        <dbReference type="EMBL" id="WZN43110.1"/>
    </source>
</evidence>
<evidence type="ECO:0000313" key="6">
    <source>
        <dbReference type="Proteomes" id="UP001485459"/>
    </source>
</evidence>
<dbReference type="Gene3D" id="1.10.10.60">
    <property type="entry name" value="Homeodomain-like"/>
    <property type="match status" value="2"/>
</dbReference>
<keyword evidence="1" id="KW-0805">Transcription regulation</keyword>
<dbReference type="Pfam" id="PF12833">
    <property type="entry name" value="HTH_18"/>
    <property type="match status" value="1"/>
</dbReference>
<dbReference type="PROSITE" id="PS01124">
    <property type="entry name" value="HTH_ARAC_FAMILY_2"/>
    <property type="match status" value="1"/>
</dbReference>
<dbReference type="InterPro" id="IPR018060">
    <property type="entry name" value="HTH_AraC"/>
</dbReference>
<evidence type="ECO:0000256" key="2">
    <source>
        <dbReference type="ARBA" id="ARBA00023125"/>
    </source>
</evidence>